<evidence type="ECO:0000313" key="2">
    <source>
        <dbReference type="EMBL" id="GMF50211.1"/>
    </source>
</evidence>
<dbReference type="Proteomes" id="UP001165121">
    <property type="component" value="Unassembled WGS sequence"/>
</dbReference>
<gene>
    <name evidence="2" type="ORF">Pfra01_001998700</name>
</gene>
<feature type="compositionally biased region" description="Acidic residues" evidence="1">
    <location>
        <begin position="84"/>
        <end position="104"/>
    </location>
</feature>
<evidence type="ECO:0000313" key="3">
    <source>
        <dbReference type="Proteomes" id="UP001165121"/>
    </source>
</evidence>
<organism evidence="2 3">
    <name type="scientific">Phytophthora fragariaefolia</name>
    <dbReference type="NCBI Taxonomy" id="1490495"/>
    <lineage>
        <taxon>Eukaryota</taxon>
        <taxon>Sar</taxon>
        <taxon>Stramenopiles</taxon>
        <taxon>Oomycota</taxon>
        <taxon>Peronosporomycetes</taxon>
        <taxon>Peronosporales</taxon>
        <taxon>Peronosporaceae</taxon>
        <taxon>Phytophthora</taxon>
    </lineage>
</organism>
<feature type="compositionally biased region" description="Polar residues" evidence="1">
    <location>
        <begin position="34"/>
        <end position="46"/>
    </location>
</feature>
<keyword evidence="3" id="KW-1185">Reference proteome</keyword>
<proteinExistence type="predicted"/>
<name>A0A9W7D077_9STRA</name>
<feature type="compositionally biased region" description="Polar residues" evidence="1">
    <location>
        <begin position="14"/>
        <end position="25"/>
    </location>
</feature>
<reference evidence="2" key="1">
    <citation type="submission" date="2023-04" db="EMBL/GenBank/DDBJ databases">
        <title>Phytophthora fragariaefolia NBRC 109709.</title>
        <authorList>
            <person name="Ichikawa N."/>
            <person name="Sato H."/>
            <person name="Tonouchi N."/>
        </authorList>
    </citation>
    <scope>NUCLEOTIDE SEQUENCE</scope>
    <source>
        <strain evidence="2">NBRC 109709</strain>
    </source>
</reference>
<evidence type="ECO:0000256" key="1">
    <source>
        <dbReference type="SAM" id="MobiDB-lite"/>
    </source>
</evidence>
<feature type="region of interest" description="Disordered" evidence="1">
    <location>
        <begin position="1"/>
        <end position="50"/>
    </location>
</feature>
<accession>A0A9W7D077</accession>
<dbReference type="EMBL" id="BSXT01002661">
    <property type="protein sequence ID" value="GMF50211.1"/>
    <property type="molecule type" value="Genomic_DNA"/>
</dbReference>
<dbReference type="AlphaFoldDB" id="A0A9W7D077"/>
<comment type="caution">
    <text evidence="2">The sequence shown here is derived from an EMBL/GenBank/DDBJ whole genome shotgun (WGS) entry which is preliminary data.</text>
</comment>
<feature type="region of interest" description="Disordered" evidence="1">
    <location>
        <begin position="78"/>
        <end position="125"/>
    </location>
</feature>
<protein>
    <submittedName>
        <fullName evidence="2">Unnamed protein product</fullName>
    </submittedName>
</protein>
<sequence>MQNTSAGGVPERIISQSVGSSSATTGPALRGSTPIVSTQPRSASQQRDGRTKLYYQGYSFTNANVSGVVATFVLPRAPTFPNENDIENSEYSSDSDDDAEDVDSDAYISSEISSAHDDSEDMEAENLIETIRSNMRLSDRARI</sequence>